<organism evidence="1 2">
    <name type="scientific">Jiella endophytica</name>
    <dbReference type="NCBI Taxonomy" id="2558362"/>
    <lineage>
        <taxon>Bacteria</taxon>
        <taxon>Pseudomonadati</taxon>
        <taxon>Pseudomonadota</taxon>
        <taxon>Alphaproteobacteria</taxon>
        <taxon>Hyphomicrobiales</taxon>
        <taxon>Aurantimonadaceae</taxon>
        <taxon>Jiella</taxon>
    </lineage>
</organism>
<evidence type="ECO:0000313" key="1">
    <source>
        <dbReference type="EMBL" id="TFF27384.1"/>
    </source>
</evidence>
<evidence type="ECO:0000313" key="2">
    <source>
        <dbReference type="Proteomes" id="UP000298179"/>
    </source>
</evidence>
<reference evidence="1 2" key="1">
    <citation type="submission" date="2019-03" db="EMBL/GenBank/DDBJ databases">
        <title>Jiella endophytica sp. nov., a novel endophytic bacterium isolated from root of Ficus microcarpa Linn. f.</title>
        <authorList>
            <person name="Tuo L."/>
        </authorList>
    </citation>
    <scope>NUCLEOTIDE SEQUENCE [LARGE SCALE GENOMIC DNA]</scope>
    <source>
        <strain evidence="1 2">CBS5Q-3</strain>
    </source>
</reference>
<dbReference type="OrthoDB" id="8482114at2"/>
<protein>
    <submittedName>
        <fullName evidence="1">Uncharacterized protein</fullName>
    </submittedName>
</protein>
<proteinExistence type="predicted"/>
<keyword evidence="2" id="KW-1185">Reference proteome</keyword>
<name>A0A4Y8RVA3_9HYPH</name>
<dbReference type="Proteomes" id="UP000298179">
    <property type="component" value="Unassembled WGS sequence"/>
</dbReference>
<comment type="caution">
    <text evidence="1">The sequence shown here is derived from an EMBL/GenBank/DDBJ whole genome shotgun (WGS) entry which is preliminary data.</text>
</comment>
<sequence>MLHAFNQKNVRRVLMHVRSDHKIGKDEDGVTSMVFTPLAFMSAKAAAAVALEISGPTLADAFQGRTPCAHHIQLWPEGLRDRSWAETDRQTRCEPDFLLRFDFEAGPQVVLVGEVKWDWNVSSDHIQTEIDRQRRAVAAHYPDATAMVMVAITKYRLRATLANVVERTWVQLHGAANALRTRDPQAAEGRWGALVGEFLTRAEQIDFQGFTLTNEVSTPNEPVFWRETT</sequence>
<dbReference type="EMBL" id="SOZD01000001">
    <property type="protein sequence ID" value="TFF27384.1"/>
    <property type="molecule type" value="Genomic_DNA"/>
</dbReference>
<dbReference type="AlphaFoldDB" id="A0A4Y8RVA3"/>
<accession>A0A4Y8RVA3</accession>
<dbReference type="RefSeq" id="WP_134759942.1">
    <property type="nucleotide sequence ID" value="NZ_SOZD01000001.1"/>
</dbReference>
<gene>
    <name evidence="1" type="ORF">E3C22_02695</name>
</gene>